<evidence type="ECO:0000313" key="8">
    <source>
        <dbReference type="Proteomes" id="UP001158045"/>
    </source>
</evidence>
<reference evidence="7 8" key="1">
    <citation type="submission" date="2023-04" db="EMBL/GenBank/DDBJ databases">
        <title>Fusibacter bizertensis strain WBS, isolated from littoral bottom sediments of the Arctic seas - biochemical and genomic analysis.</title>
        <authorList>
            <person name="Brioukhanov A.L."/>
        </authorList>
    </citation>
    <scope>NUCLEOTIDE SEQUENCE [LARGE SCALE GENOMIC DNA]</scope>
    <source>
        <strain evidence="7 8">WBS</strain>
    </source>
</reference>
<sequence>MNKPQLILNRNIEEASENDVRKIEKNIKHMNRGKLSEVWEMVDALFRMIKDPKAAWSSKAIAIGTLIYVISPLDAMPDFIPVAGLADDASLVMYAFKKLADDLLIYMDQSAKKTAESQRETALELEMIRIEHAEKMMREKHKNNKILVGMLSFSILCLAVVLFFKL</sequence>
<evidence type="ECO:0000256" key="3">
    <source>
        <dbReference type="ARBA" id="ARBA00022989"/>
    </source>
</evidence>
<dbReference type="InterPro" id="IPR010652">
    <property type="entry name" value="DUF1232"/>
</dbReference>
<evidence type="ECO:0000256" key="5">
    <source>
        <dbReference type="SAM" id="Phobius"/>
    </source>
</evidence>
<keyword evidence="2 5" id="KW-0812">Transmembrane</keyword>
<comment type="subcellular location">
    <subcellularLocation>
        <location evidence="1">Endomembrane system</location>
        <topology evidence="1">Multi-pass membrane protein</topology>
    </subcellularLocation>
</comment>
<feature type="domain" description="DUF1232" evidence="6">
    <location>
        <begin position="59"/>
        <end position="93"/>
    </location>
</feature>
<gene>
    <name evidence="7" type="ORF">QE109_05220</name>
</gene>
<dbReference type="EMBL" id="JARYZI010000002">
    <property type="protein sequence ID" value="MDH8677536.1"/>
    <property type="molecule type" value="Genomic_DNA"/>
</dbReference>
<evidence type="ECO:0000256" key="2">
    <source>
        <dbReference type="ARBA" id="ARBA00022692"/>
    </source>
</evidence>
<protein>
    <submittedName>
        <fullName evidence="7">DUF1232 domain-containing protein</fullName>
    </submittedName>
</protein>
<evidence type="ECO:0000256" key="4">
    <source>
        <dbReference type="ARBA" id="ARBA00023136"/>
    </source>
</evidence>
<keyword evidence="3 5" id="KW-1133">Transmembrane helix</keyword>
<evidence type="ECO:0000256" key="1">
    <source>
        <dbReference type="ARBA" id="ARBA00004127"/>
    </source>
</evidence>
<evidence type="ECO:0000259" key="6">
    <source>
        <dbReference type="Pfam" id="PF06803"/>
    </source>
</evidence>
<evidence type="ECO:0000313" key="7">
    <source>
        <dbReference type="EMBL" id="MDH8677536.1"/>
    </source>
</evidence>
<name>A0ABT6NAT5_9FIRM</name>
<proteinExistence type="predicted"/>
<dbReference type="Proteomes" id="UP001158045">
    <property type="component" value="Unassembled WGS sequence"/>
</dbReference>
<accession>A0ABT6NAT5</accession>
<dbReference type="RefSeq" id="WP_281093350.1">
    <property type="nucleotide sequence ID" value="NZ_JARYZI010000002.1"/>
</dbReference>
<keyword evidence="4 5" id="KW-0472">Membrane</keyword>
<keyword evidence="8" id="KW-1185">Reference proteome</keyword>
<dbReference type="Pfam" id="PF06803">
    <property type="entry name" value="DUF1232"/>
    <property type="match status" value="1"/>
</dbReference>
<organism evidence="7 8">
    <name type="scientific">Fusibacter bizertensis</name>
    <dbReference type="NCBI Taxonomy" id="1488331"/>
    <lineage>
        <taxon>Bacteria</taxon>
        <taxon>Bacillati</taxon>
        <taxon>Bacillota</taxon>
        <taxon>Clostridia</taxon>
        <taxon>Eubacteriales</taxon>
        <taxon>Eubacteriales Family XII. Incertae Sedis</taxon>
        <taxon>Fusibacter</taxon>
    </lineage>
</organism>
<comment type="caution">
    <text evidence="7">The sequence shown here is derived from an EMBL/GenBank/DDBJ whole genome shotgun (WGS) entry which is preliminary data.</text>
</comment>
<feature type="transmembrane region" description="Helical" evidence="5">
    <location>
        <begin position="146"/>
        <end position="164"/>
    </location>
</feature>